<proteinExistence type="predicted"/>
<organism evidence="2 3">
    <name type="scientific">Brevundimonas vesicularis</name>
    <name type="common">Pseudomonas vesicularis</name>
    <dbReference type="NCBI Taxonomy" id="41276"/>
    <lineage>
        <taxon>Bacteria</taxon>
        <taxon>Pseudomonadati</taxon>
        <taxon>Pseudomonadota</taxon>
        <taxon>Alphaproteobacteria</taxon>
        <taxon>Caulobacterales</taxon>
        <taxon>Caulobacteraceae</taxon>
        <taxon>Brevundimonas</taxon>
    </lineage>
</organism>
<sequence>MPQEVLRQSNFNGGALSPKAIGRRDLKAYASSVALCVNMMTTAEGPLRRRGGFRHIDLIRNRLEAVPITAAMLTAPNGGTVADVLGGVGLETTTPVGATDGYVVLEIDLGAPTTISMFDLVDFVVTTSSGGGGGGGELPPLPDPVPPQYPWKPIERYEEVVP</sequence>
<evidence type="ECO:0000313" key="2">
    <source>
        <dbReference type="EMBL" id="MBB5770125.1"/>
    </source>
</evidence>
<name>A0A7W9L4A7_BREVE</name>
<protein>
    <submittedName>
        <fullName evidence="2">Uncharacterized protein</fullName>
    </submittedName>
</protein>
<feature type="region of interest" description="Disordered" evidence="1">
    <location>
        <begin position="131"/>
        <end position="151"/>
    </location>
</feature>
<accession>A0A7W9L4A7</accession>
<dbReference type="AlphaFoldDB" id="A0A7W9L4A7"/>
<feature type="compositionally biased region" description="Pro residues" evidence="1">
    <location>
        <begin position="139"/>
        <end position="150"/>
    </location>
</feature>
<reference evidence="2 3" key="1">
    <citation type="submission" date="2020-08" db="EMBL/GenBank/DDBJ databases">
        <title>Functional genomics of gut bacteria from endangered species of beetles.</title>
        <authorList>
            <person name="Carlos-Shanley C."/>
        </authorList>
    </citation>
    <scope>NUCLEOTIDE SEQUENCE [LARGE SCALE GENOMIC DNA]</scope>
    <source>
        <strain evidence="2 3">S00192</strain>
    </source>
</reference>
<evidence type="ECO:0000256" key="1">
    <source>
        <dbReference type="SAM" id="MobiDB-lite"/>
    </source>
</evidence>
<dbReference type="EMBL" id="JACHLJ010000001">
    <property type="protein sequence ID" value="MBB5770125.1"/>
    <property type="molecule type" value="Genomic_DNA"/>
</dbReference>
<evidence type="ECO:0000313" key="3">
    <source>
        <dbReference type="Proteomes" id="UP000556201"/>
    </source>
</evidence>
<dbReference type="RefSeq" id="WP_184277476.1">
    <property type="nucleotide sequence ID" value="NZ_JACHLJ010000001.1"/>
</dbReference>
<gene>
    <name evidence="2" type="ORF">HNP47_000094</name>
</gene>
<comment type="caution">
    <text evidence="2">The sequence shown here is derived from an EMBL/GenBank/DDBJ whole genome shotgun (WGS) entry which is preliminary data.</text>
</comment>
<dbReference type="Proteomes" id="UP000556201">
    <property type="component" value="Unassembled WGS sequence"/>
</dbReference>